<reference evidence="2" key="1">
    <citation type="journal article" date="2021" name="Sci. Adv.">
        <title>The American lobster genome reveals insights on longevity, neural, and immune adaptations.</title>
        <authorList>
            <person name="Polinski J.M."/>
            <person name="Zimin A.V."/>
            <person name="Clark K.F."/>
            <person name="Kohn A.B."/>
            <person name="Sadowski N."/>
            <person name="Timp W."/>
            <person name="Ptitsyn A."/>
            <person name="Khanna P."/>
            <person name="Romanova D.Y."/>
            <person name="Williams P."/>
            <person name="Greenwood S.J."/>
            <person name="Moroz L.L."/>
            <person name="Walt D.R."/>
            <person name="Bodnar A.G."/>
        </authorList>
    </citation>
    <scope>NUCLEOTIDE SEQUENCE</scope>
    <source>
        <strain evidence="2">GMGI-L3</strain>
    </source>
</reference>
<dbReference type="EMBL" id="JAHLQT010038495">
    <property type="protein sequence ID" value="KAG7156845.1"/>
    <property type="molecule type" value="Genomic_DNA"/>
</dbReference>
<protein>
    <submittedName>
        <fullName evidence="1">52 kDa repressor of the inhibitor of the protein kinase-like 14</fullName>
    </submittedName>
    <submittedName>
        <fullName evidence="2">52 kDa repressor of the inhibitor of the protein kinase-like 8</fullName>
    </submittedName>
</protein>
<comment type="caution">
    <text evidence="2">The sequence shown here is derived from an EMBL/GenBank/DDBJ whole genome shotgun (WGS) entry which is preliminary data.</text>
</comment>
<organism evidence="2 3">
    <name type="scientific">Homarus americanus</name>
    <name type="common">American lobster</name>
    <dbReference type="NCBI Taxonomy" id="6706"/>
    <lineage>
        <taxon>Eukaryota</taxon>
        <taxon>Metazoa</taxon>
        <taxon>Ecdysozoa</taxon>
        <taxon>Arthropoda</taxon>
        <taxon>Crustacea</taxon>
        <taxon>Multicrustacea</taxon>
        <taxon>Malacostraca</taxon>
        <taxon>Eumalacostraca</taxon>
        <taxon>Eucarida</taxon>
        <taxon>Decapoda</taxon>
        <taxon>Pleocyemata</taxon>
        <taxon>Astacidea</taxon>
        <taxon>Nephropoidea</taxon>
        <taxon>Nephropidae</taxon>
        <taxon>Homarus</taxon>
    </lineage>
</organism>
<gene>
    <name evidence="2" type="primary">Thap12-L8</name>
    <name evidence="1" type="synonym">Thap12-L14</name>
    <name evidence="2" type="ORF">Hamer_G016723</name>
    <name evidence="1" type="ORF">Hamer_G029563</name>
</gene>
<keyword evidence="3" id="KW-1185">Reference proteome</keyword>
<proteinExistence type="predicted"/>
<evidence type="ECO:0000313" key="2">
    <source>
        <dbReference type="EMBL" id="KAG7177430.1"/>
    </source>
</evidence>
<name>A0A8J5NCE8_HOMAM</name>
<dbReference type="EMBL" id="JAHLQT010002318">
    <property type="protein sequence ID" value="KAG7177430.1"/>
    <property type="molecule type" value="Genomic_DNA"/>
</dbReference>
<accession>A0A8J5NCE8</accession>
<sequence length="67" mass="7766">MRFTPLHQKVFQGLSVIPSISVTLTPAEGSRRIQELVDLYREYLLSPGSIKSEVHTWRIRWGKKAKE</sequence>
<dbReference type="Proteomes" id="UP000747542">
    <property type="component" value="Unassembled WGS sequence"/>
</dbReference>
<evidence type="ECO:0000313" key="1">
    <source>
        <dbReference type="EMBL" id="KAG7156845.1"/>
    </source>
</evidence>
<dbReference type="AlphaFoldDB" id="A0A8J5NCE8"/>
<evidence type="ECO:0000313" key="3">
    <source>
        <dbReference type="Proteomes" id="UP000747542"/>
    </source>
</evidence>